<keyword evidence="1" id="KW-0805">Transcription regulation</keyword>
<dbReference type="InterPro" id="IPR036390">
    <property type="entry name" value="WH_DNA-bd_sf"/>
</dbReference>
<protein>
    <recommendedName>
        <fullName evidence="6">HTH marR-type domain-containing protein</fullName>
    </recommendedName>
</protein>
<keyword evidence="3" id="KW-0804">Transcription</keyword>
<reference evidence="5" key="1">
    <citation type="journal article" date="2019" name="Int. J. Syst. Evol. Microbiol.">
        <title>The Global Catalogue of Microorganisms (GCM) 10K type strain sequencing project: providing services to taxonomists for standard genome sequencing and annotation.</title>
        <authorList>
            <consortium name="The Broad Institute Genomics Platform"/>
            <consortium name="The Broad Institute Genome Sequencing Center for Infectious Disease"/>
            <person name="Wu L."/>
            <person name="Ma J."/>
        </authorList>
    </citation>
    <scope>NUCLEOTIDE SEQUENCE [LARGE SCALE GENOMIC DNA]</scope>
    <source>
        <strain evidence="5">CGMCC 1.12851</strain>
    </source>
</reference>
<proteinExistence type="predicted"/>
<evidence type="ECO:0000313" key="4">
    <source>
        <dbReference type="EMBL" id="GGB65804.1"/>
    </source>
</evidence>
<keyword evidence="5" id="KW-1185">Reference proteome</keyword>
<sequence>MQPAEPPALSIPEQQMIDLIGDQLKYHRFARPAGRLFGYAIVTGEAFTSQQAEEALGMSAGSVSSGLKPLLDMRLLRRVDVRGDRRHHYVHDETALDRMLEVSIVAMERHRAQIQQRLRSVTRPGAAKRIERLCRMSEIIGETMQEAARRFSSEHDD</sequence>
<dbReference type="PANTHER" id="PTHR38465">
    <property type="entry name" value="HTH-TYPE TRANSCRIPTIONAL REGULATOR MJ1563-RELATED"/>
    <property type="match status" value="1"/>
</dbReference>
<comment type="caution">
    <text evidence="4">The sequence shown here is derived from an EMBL/GenBank/DDBJ whole genome shotgun (WGS) entry which is preliminary data.</text>
</comment>
<gene>
    <name evidence="4" type="ORF">GCM10010833_21210</name>
</gene>
<evidence type="ECO:0000313" key="5">
    <source>
        <dbReference type="Proteomes" id="UP000614261"/>
    </source>
</evidence>
<evidence type="ECO:0000256" key="3">
    <source>
        <dbReference type="ARBA" id="ARBA00023163"/>
    </source>
</evidence>
<evidence type="ECO:0008006" key="6">
    <source>
        <dbReference type="Google" id="ProtNLM"/>
    </source>
</evidence>
<keyword evidence="2" id="KW-0238">DNA-binding</keyword>
<accession>A0ABQ1JDR7</accession>
<dbReference type="Gene3D" id="1.10.10.10">
    <property type="entry name" value="Winged helix-like DNA-binding domain superfamily/Winged helix DNA-binding domain"/>
    <property type="match status" value="1"/>
</dbReference>
<evidence type="ECO:0000256" key="2">
    <source>
        <dbReference type="ARBA" id="ARBA00023125"/>
    </source>
</evidence>
<dbReference type="EMBL" id="BMGD01000003">
    <property type="protein sequence ID" value="GGB65804.1"/>
    <property type="molecule type" value="Genomic_DNA"/>
</dbReference>
<dbReference type="RefSeq" id="WP_188514365.1">
    <property type="nucleotide sequence ID" value="NZ_BMGD01000003.1"/>
</dbReference>
<dbReference type="PANTHER" id="PTHR38465:SF1">
    <property type="entry name" value="HTH-TYPE TRANSCRIPTIONAL REGULATOR MJ1563-RELATED"/>
    <property type="match status" value="1"/>
</dbReference>
<name>A0ABQ1JDR7_9SPHN</name>
<evidence type="ECO:0000256" key="1">
    <source>
        <dbReference type="ARBA" id="ARBA00023015"/>
    </source>
</evidence>
<dbReference type="InterPro" id="IPR036388">
    <property type="entry name" value="WH-like_DNA-bd_sf"/>
</dbReference>
<dbReference type="InterPro" id="IPR052362">
    <property type="entry name" value="HTH-GbsR_regulator"/>
</dbReference>
<dbReference type="SUPFAM" id="SSF46785">
    <property type="entry name" value="Winged helix' DNA-binding domain"/>
    <property type="match status" value="1"/>
</dbReference>
<dbReference type="Proteomes" id="UP000614261">
    <property type="component" value="Unassembled WGS sequence"/>
</dbReference>
<organism evidence="4 5">
    <name type="scientific">Blastomonas aquatica</name>
    <dbReference type="NCBI Taxonomy" id="1510276"/>
    <lineage>
        <taxon>Bacteria</taxon>
        <taxon>Pseudomonadati</taxon>
        <taxon>Pseudomonadota</taxon>
        <taxon>Alphaproteobacteria</taxon>
        <taxon>Sphingomonadales</taxon>
        <taxon>Sphingomonadaceae</taxon>
        <taxon>Blastomonas</taxon>
    </lineage>
</organism>